<dbReference type="HAMAP" id="MF_00108">
    <property type="entry name" value="IspD"/>
    <property type="match status" value="1"/>
</dbReference>
<keyword evidence="6" id="KW-1185">Reference proteome</keyword>
<feature type="site" description="Transition state stabilizer" evidence="4">
    <location>
        <position position="14"/>
    </location>
</feature>
<dbReference type="InterPro" id="IPR029044">
    <property type="entry name" value="Nucleotide-diphossugar_trans"/>
</dbReference>
<dbReference type="NCBIfam" id="TIGR00453">
    <property type="entry name" value="ispD"/>
    <property type="match status" value="1"/>
</dbReference>
<evidence type="ECO:0000256" key="4">
    <source>
        <dbReference type="HAMAP-Rule" id="MF_00108"/>
    </source>
</evidence>
<gene>
    <name evidence="4 5" type="primary">ispD</name>
    <name evidence="5" type="ORF">HLB29_07895</name>
</gene>
<evidence type="ECO:0000256" key="1">
    <source>
        <dbReference type="ARBA" id="ARBA00022679"/>
    </source>
</evidence>
<dbReference type="InterPro" id="IPR034683">
    <property type="entry name" value="IspD/TarI"/>
</dbReference>
<sequence>MFDVIIVAAGSGKRMNLDKNKQLLKIKNKPILAWSIEQFYNNDRIDNIIIAIREQDRNEINDILKEYNFENIHLVPGGKERQDSIHNCINKLDELLKKQVGYTYTQSDRYLIIHDGARPFIDKEIINRTIEETKIHNSICIGVPSKDTIKIIDDEKIICQTPKRESLWCAQTPQSFRLDIIFGAYKNAYEKGFIGTDDASLVENMGSKVKMVIGSYENIKVTTIEDLIFAENIAKNRL</sequence>
<dbReference type="RefSeq" id="WP_185624629.1">
    <property type="nucleotide sequence ID" value="NZ_JABGBW010000008.1"/>
</dbReference>
<dbReference type="CDD" id="cd02516">
    <property type="entry name" value="CDP-ME_synthetase"/>
    <property type="match status" value="1"/>
</dbReference>
<dbReference type="Proteomes" id="UP000713904">
    <property type="component" value="Unassembled WGS sequence"/>
</dbReference>
<protein>
    <recommendedName>
        <fullName evidence="4">2-C-methyl-D-erythritol 4-phosphate cytidylyltransferase</fullName>
        <ecNumber evidence="4">2.7.7.60</ecNumber>
    </recommendedName>
    <alternativeName>
        <fullName evidence="4">4-diphosphocytidyl-2C-methyl-D-erythritol synthase</fullName>
    </alternativeName>
    <alternativeName>
        <fullName evidence="4">MEP cytidylyltransferase</fullName>
        <shortName evidence="4">MCT</shortName>
    </alternativeName>
</protein>
<name>A0ABR6TN69_9FIRM</name>
<dbReference type="EC" id="2.7.7.60" evidence="4"/>
<reference evidence="5 6" key="1">
    <citation type="submission" date="2020-05" db="EMBL/GenBank/DDBJ databases">
        <title>Draft genome of xy-202 and genomic insight in genome of the genus Peptostreptococcus.</title>
        <authorList>
            <person name="Zhang Z."/>
        </authorList>
    </citation>
    <scope>NUCLEOTIDE SEQUENCE [LARGE SCALE GENOMIC DNA]</scope>
    <source>
        <strain evidence="5 6">DSM 27025</strain>
    </source>
</reference>
<dbReference type="Gene3D" id="3.90.550.10">
    <property type="entry name" value="Spore Coat Polysaccharide Biosynthesis Protein SpsA, Chain A"/>
    <property type="match status" value="1"/>
</dbReference>
<dbReference type="Pfam" id="PF01128">
    <property type="entry name" value="IspD"/>
    <property type="match status" value="1"/>
</dbReference>
<evidence type="ECO:0000256" key="3">
    <source>
        <dbReference type="ARBA" id="ARBA00023229"/>
    </source>
</evidence>
<dbReference type="PANTHER" id="PTHR32125:SF4">
    <property type="entry name" value="2-C-METHYL-D-ERYTHRITOL 4-PHOSPHATE CYTIDYLYLTRANSFERASE, CHLOROPLASTIC"/>
    <property type="match status" value="1"/>
</dbReference>
<evidence type="ECO:0000313" key="6">
    <source>
        <dbReference type="Proteomes" id="UP000713904"/>
    </source>
</evidence>
<keyword evidence="3 4" id="KW-0414">Isoprene biosynthesis</keyword>
<accession>A0ABR6TN69</accession>
<comment type="caution">
    <text evidence="5">The sequence shown here is derived from an EMBL/GenBank/DDBJ whole genome shotgun (WGS) entry which is preliminary data.</text>
</comment>
<dbReference type="InterPro" id="IPR050088">
    <property type="entry name" value="IspD/TarI_cytidylyltransf_bact"/>
</dbReference>
<keyword evidence="1 4" id="KW-0808">Transferase</keyword>
<dbReference type="InterPro" id="IPR001228">
    <property type="entry name" value="IspD"/>
</dbReference>
<comment type="similarity">
    <text evidence="4">Belongs to the IspD/TarI cytidylyltransferase family. IspD subfamily.</text>
</comment>
<proteinExistence type="inferred from homology"/>
<keyword evidence="2 4" id="KW-0548">Nucleotidyltransferase</keyword>
<dbReference type="GO" id="GO:0050518">
    <property type="term" value="F:2-C-methyl-D-erythritol 4-phosphate cytidylyltransferase activity"/>
    <property type="evidence" value="ECO:0007669"/>
    <property type="project" value="UniProtKB-EC"/>
</dbReference>
<feature type="site" description="Positions MEP for the nucleophilic attack" evidence="4">
    <location>
        <position position="220"/>
    </location>
</feature>
<organism evidence="5 6">
    <name type="scientific">Peptostreptococcus canis</name>
    <dbReference type="NCBI Taxonomy" id="1159213"/>
    <lineage>
        <taxon>Bacteria</taxon>
        <taxon>Bacillati</taxon>
        <taxon>Bacillota</taxon>
        <taxon>Clostridia</taxon>
        <taxon>Peptostreptococcales</taxon>
        <taxon>Peptostreptococcaceae</taxon>
        <taxon>Peptostreptococcus</taxon>
    </lineage>
</organism>
<comment type="pathway">
    <text evidence="4">Isoprenoid biosynthesis; isopentenyl diphosphate biosynthesis via DXP pathway; isopentenyl diphosphate from 1-deoxy-D-xylulose 5-phosphate: step 2/6.</text>
</comment>
<dbReference type="EMBL" id="JABGBW010000008">
    <property type="protein sequence ID" value="MBC2576609.1"/>
    <property type="molecule type" value="Genomic_DNA"/>
</dbReference>
<feature type="site" description="Transition state stabilizer" evidence="4">
    <location>
        <position position="21"/>
    </location>
</feature>
<evidence type="ECO:0000313" key="5">
    <source>
        <dbReference type="EMBL" id="MBC2576609.1"/>
    </source>
</evidence>
<feature type="site" description="Positions MEP for the nucleophilic attack" evidence="4">
    <location>
        <position position="164"/>
    </location>
</feature>
<comment type="catalytic activity">
    <reaction evidence="4">
        <text>2-C-methyl-D-erythritol 4-phosphate + CTP + H(+) = 4-CDP-2-C-methyl-D-erythritol + diphosphate</text>
        <dbReference type="Rhea" id="RHEA:13429"/>
        <dbReference type="ChEBI" id="CHEBI:15378"/>
        <dbReference type="ChEBI" id="CHEBI:33019"/>
        <dbReference type="ChEBI" id="CHEBI:37563"/>
        <dbReference type="ChEBI" id="CHEBI:57823"/>
        <dbReference type="ChEBI" id="CHEBI:58262"/>
        <dbReference type="EC" id="2.7.7.60"/>
    </reaction>
</comment>
<comment type="function">
    <text evidence="4">Catalyzes the formation of 4-diphosphocytidyl-2-C-methyl-D-erythritol from CTP and 2-C-methyl-D-erythritol 4-phosphate (MEP).</text>
</comment>
<dbReference type="SUPFAM" id="SSF53448">
    <property type="entry name" value="Nucleotide-diphospho-sugar transferases"/>
    <property type="match status" value="1"/>
</dbReference>
<dbReference type="PANTHER" id="PTHR32125">
    <property type="entry name" value="2-C-METHYL-D-ERYTHRITOL 4-PHOSPHATE CYTIDYLYLTRANSFERASE, CHLOROPLASTIC"/>
    <property type="match status" value="1"/>
</dbReference>
<evidence type="ECO:0000256" key="2">
    <source>
        <dbReference type="ARBA" id="ARBA00022695"/>
    </source>
</evidence>